<dbReference type="Ensembl" id="ENSDCDT00010059365.1">
    <property type="protein sequence ID" value="ENSDCDP00010049007.1"/>
    <property type="gene ID" value="ENSDCDG00010029410.1"/>
</dbReference>
<evidence type="ECO:0000256" key="12">
    <source>
        <dbReference type="SAM" id="SignalP"/>
    </source>
</evidence>
<feature type="domain" description="Fibronectin type-III" evidence="13">
    <location>
        <begin position="489"/>
        <end position="584"/>
    </location>
</feature>
<evidence type="ECO:0000256" key="11">
    <source>
        <dbReference type="SAM" id="Phobius"/>
    </source>
</evidence>
<evidence type="ECO:0000259" key="13">
    <source>
        <dbReference type="PROSITE" id="PS50853"/>
    </source>
</evidence>
<evidence type="ECO:0000256" key="4">
    <source>
        <dbReference type="ARBA" id="ARBA00022729"/>
    </source>
</evidence>
<dbReference type="RefSeq" id="XP_028830803.1">
    <property type="nucleotide sequence ID" value="XM_028974970.1"/>
</dbReference>
<dbReference type="InterPro" id="IPR003961">
    <property type="entry name" value="FN3_dom"/>
</dbReference>
<organism evidence="14 15">
    <name type="scientific">Denticeps clupeoides</name>
    <name type="common">denticle herring</name>
    <dbReference type="NCBI Taxonomy" id="299321"/>
    <lineage>
        <taxon>Eukaryota</taxon>
        <taxon>Metazoa</taxon>
        <taxon>Chordata</taxon>
        <taxon>Craniata</taxon>
        <taxon>Vertebrata</taxon>
        <taxon>Euteleostomi</taxon>
        <taxon>Actinopterygii</taxon>
        <taxon>Neopterygii</taxon>
        <taxon>Teleostei</taxon>
        <taxon>Clupei</taxon>
        <taxon>Clupeiformes</taxon>
        <taxon>Denticipitoidei</taxon>
        <taxon>Denticipitidae</taxon>
        <taxon>Denticeps</taxon>
    </lineage>
</organism>
<comment type="similarity">
    <text evidence="2">Belongs to the type I cytokine receptor family. Type 2 subfamily.</text>
</comment>
<dbReference type="GeneTree" id="ENSGT00940000155603"/>
<evidence type="ECO:0000256" key="2">
    <source>
        <dbReference type="ARBA" id="ARBA00008921"/>
    </source>
</evidence>
<evidence type="ECO:0000313" key="14">
    <source>
        <dbReference type="Ensembl" id="ENSDCDP00010049007.1"/>
    </source>
</evidence>
<evidence type="ECO:0000256" key="7">
    <source>
        <dbReference type="ARBA" id="ARBA00023136"/>
    </source>
</evidence>
<dbReference type="InterPro" id="IPR036116">
    <property type="entry name" value="FN3_sf"/>
</dbReference>
<evidence type="ECO:0000256" key="3">
    <source>
        <dbReference type="ARBA" id="ARBA00022692"/>
    </source>
</evidence>
<dbReference type="InterPro" id="IPR052672">
    <property type="entry name" value="Type1_Cytokine_Rcpt_Type2"/>
</dbReference>
<feature type="transmembrane region" description="Helical" evidence="11">
    <location>
        <begin position="588"/>
        <end position="611"/>
    </location>
</feature>
<sequence>MPLRGSVVCALGLLLVVRAEPCDVIPKGLVVKTGSDVTVSLKAPLDAMCRTAHEWSHFDLSQVYWSSNRQRIDSGYYGYNSTVATVFIPSISENMTVECHFQDQILGGTFIRIYATRNPTATTNPPEKPINISCTVKYDDKKVTCSWSGGRNSVDTTYVLSMQQNGKYPENCSTSTNTCSIEYNLRLGDANKVTVNVTASNSAGKASSQIKFDPWNRMQYVPPSIEVEPHPSKGLRVKLLYDPKIAETLNCEVNYTDHPTGSTQLVYSEIKSQILTLDINNVKPCTEYTVSARCSSHHSKVWSDWSKTVTKYSDGSSFPVHLWMRIVPNKDEVQLEWKGPSPACSAIDEYKVFVDRNERKILKSNQKNTTIKLNRAVNEITIAAYKNGQLLHNVSLKIPKKDLPPVQNLSASTLGDQINVNWAAPNPSVNGYILECFIGPEEYFWTQTQETHASCKGQPYLPYTVNVVALYNEGPGHGQPLVIYTKEKDPAKVSVSPVEKYEDTWAEVKWTPVARNACCAFVVNYTVKYWTSAGPVLNVTVDSSKHMVTLSDLQPNTPYSVRIVASSAASNSTSEPISFQTKPYGSNFIKGFVSVAIVLTLSLVISVFIFIRCKKVEGHLVPNPKFSSVGTWSRKVQGKIYFEIQETQCEKNHFFQYNEVPFPKCPEDNEKHQDLSRDTAPGPDTPYGGITEHSGPFSGCHQGPEQKSVQQGSNARPHEPGSTSAQRTPTPVASYVTMGIFDIELENK</sequence>
<evidence type="ECO:0000256" key="8">
    <source>
        <dbReference type="ARBA" id="ARBA00023170"/>
    </source>
</evidence>
<keyword evidence="7 11" id="KW-0472">Membrane</keyword>
<keyword evidence="4 12" id="KW-0732">Signal</keyword>
<dbReference type="Gene3D" id="2.60.40.10">
    <property type="entry name" value="Immunoglobulins"/>
    <property type="match status" value="5"/>
</dbReference>
<keyword evidence="5" id="KW-0677">Repeat</keyword>
<dbReference type="CDD" id="cd00063">
    <property type="entry name" value="FN3"/>
    <property type="match status" value="1"/>
</dbReference>
<accession>A0AAY4DU25</accession>
<dbReference type="PANTHER" id="PTHR48423">
    <property type="entry name" value="INTERLEUKIN-27 RECEPTOR SUBUNIT ALPHA"/>
    <property type="match status" value="1"/>
</dbReference>
<feature type="signal peptide" evidence="12">
    <location>
        <begin position="1"/>
        <end position="19"/>
    </location>
</feature>
<dbReference type="SUPFAM" id="SSF49265">
    <property type="entry name" value="Fibronectin type III"/>
    <property type="match status" value="3"/>
</dbReference>
<feature type="region of interest" description="Disordered" evidence="10">
    <location>
        <begin position="666"/>
        <end position="733"/>
    </location>
</feature>
<keyword evidence="15" id="KW-1185">Reference proteome</keyword>
<dbReference type="PANTHER" id="PTHR48423:SF1">
    <property type="entry name" value="INTERLEUKIN-27 RECEPTOR SUBUNIT ALPHA"/>
    <property type="match status" value="1"/>
</dbReference>
<feature type="chain" id="PRO_5044232408" description="Fibronectin type-III domain-containing protein" evidence="12">
    <location>
        <begin position="20"/>
        <end position="748"/>
    </location>
</feature>
<evidence type="ECO:0000256" key="10">
    <source>
        <dbReference type="SAM" id="MobiDB-lite"/>
    </source>
</evidence>
<dbReference type="SMART" id="SM00060">
    <property type="entry name" value="FN3"/>
    <property type="match status" value="3"/>
</dbReference>
<dbReference type="AlphaFoldDB" id="A0AAY4DU25"/>
<feature type="compositionally biased region" description="Polar residues" evidence="10">
    <location>
        <begin position="705"/>
        <end position="714"/>
    </location>
</feature>
<feature type="compositionally biased region" description="Polar residues" evidence="10">
    <location>
        <begin position="721"/>
        <end position="731"/>
    </location>
</feature>
<keyword evidence="3 11" id="KW-0812">Transmembrane</keyword>
<dbReference type="GO" id="GO:0005886">
    <property type="term" value="C:plasma membrane"/>
    <property type="evidence" value="ECO:0007669"/>
    <property type="project" value="UniProtKB-ARBA"/>
</dbReference>
<evidence type="ECO:0000256" key="5">
    <source>
        <dbReference type="ARBA" id="ARBA00022737"/>
    </source>
</evidence>
<dbReference type="Pfam" id="PF00041">
    <property type="entry name" value="fn3"/>
    <property type="match status" value="1"/>
</dbReference>
<reference evidence="14 15" key="1">
    <citation type="submission" date="2020-06" db="EMBL/GenBank/DDBJ databases">
        <authorList>
            <consortium name="Wellcome Sanger Institute Data Sharing"/>
        </authorList>
    </citation>
    <scope>NUCLEOTIDE SEQUENCE [LARGE SCALE GENOMIC DNA]</scope>
</reference>
<keyword evidence="9" id="KW-0325">Glycoprotein</keyword>
<evidence type="ECO:0000256" key="6">
    <source>
        <dbReference type="ARBA" id="ARBA00022989"/>
    </source>
</evidence>
<reference evidence="14" key="2">
    <citation type="submission" date="2025-08" db="UniProtKB">
        <authorList>
            <consortium name="Ensembl"/>
        </authorList>
    </citation>
    <scope>IDENTIFICATION</scope>
</reference>
<evidence type="ECO:0000256" key="1">
    <source>
        <dbReference type="ARBA" id="ARBA00004479"/>
    </source>
</evidence>
<evidence type="ECO:0000256" key="9">
    <source>
        <dbReference type="ARBA" id="ARBA00023180"/>
    </source>
</evidence>
<protein>
    <recommendedName>
        <fullName evidence="13">Fibronectin type-III domain-containing protein</fullName>
    </recommendedName>
</protein>
<dbReference type="GeneID" id="114787144"/>
<feature type="compositionally biased region" description="Basic and acidic residues" evidence="10">
    <location>
        <begin position="666"/>
        <end position="677"/>
    </location>
</feature>
<comment type="subcellular location">
    <subcellularLocation>
        <location evidence="1">Membrane</location>
        <topology evidence="1">Single-pass type I membrane protein</topology>
    </subcellularLocation>
</comment>
<dbReference type="Proteomes" id="UP000694580">
    <property type="component" value="Chromosome 3"/>
</dbReference>
<name>A0AAY4DU25_9TELE</name>
<reference evidence="14" key="3">
    <citation type="submission" date="2025-09" db="UniProtKB">
        <authorList>
            <consortium name="Ensembl"/>
        </authorList>
    </citation>
    <scope>IDENTIFICATION</scope>
</reference>
<evidence type="ECO:0000313" key="15">
    <source>
        <dbReference type="Proteomes" id="UP000694580"/>
    </source>
</evidence>
<dbReference type="InterPro" id="IPR013783">
    <property type="entry name" value="Ig-like_fold"/>
</dbReference>
<proteinExistence type="inferred from homology"/>
<dbReference type="PROSITE" id="PS50853">
    <property type="entry name" value="FN3"/>
    <property type="match status" value="1"/>
</dbReference>
<keyword evidence="6 11" id="KW-1133">Transmembrane helix</keyword>
<gene>
    <name evidence="14" type="primary">LOC114787144</name>
</gene>
<keyword evidence="8" id="KW-0675">Receptor</keyword>